<proteinExistence type="predicted"/>
<name>A0ABW4KVA2_9BURK</name>
<dbReference type="RefSeq" id="WP_147912003.1">
    <property type="nucleotide sequence ID" value="NZ_JBHUEJ010000015.1"/>
</dbReference>
<keyword evidence="2" id="KW-1185">Reference proteome</keyword>
<gene>
    <name evidence="1" type="ORF">ACFSF0_06505</name>
</gene>
<accession>A0ABW4KVA2</accession>
<comment type="caution">
    <text evidence="1">The sequence shown here is derived from an EMBL/GenBank/DDBJ whole genome shotgun (WGS) entry which is preliminary data.</text>
</comment>
<evidence type="ECO:0000313" key="2">
    <source>
        <dbReference type="Proteomes" id="UP001597304"/>
    </source>
</evidence>
<organism evidence="1 2">
    <name type="scientific">Ottowia flava</name>
    <dbReference type="NCBI Taxonomy" id="2675430"/>
    <lineage>
        <taxon>Bacteria</taxon>
        <taxon>Pseudomonadati</taxon>
        <taxon>Pseudomonadota</taxon>
        <taxon>Betaproteobacteria</taxon>
        <taxon>Burkholderiales</taxon>
        <taxon>Comamonadaceae</taxon>
        <taxon>Ottowia</taxon>
    </lineage>
</organism>
<sequence length="170" mass="18844">MAGTRGCRWAIAGTLALLVLGALALWASERPVPLSVWWDRQMGGRQFALHGITMETPAGCARYSGATDSRSIVFRCVAGPKTFAGVQIGFEFDSLQAVARTRPYTESYQETEETVEMVLGPKQGLRYSFPTIYVKRHQVSVAGDSRRLLQPFVQELLRHPAVSDEQVAQR</sequence>
<evidence type="ECO:0000313" key="1">
    <source>
        <dbReference type="EMBL" id="MFD1710248.1"/>
    </source>
</evidence>
<dbReference type="Proteomes" id="UP001597304">
    <property type="component" value="Unassembled WGS sequence"/>
</dbReference>
<dbReference type="EMBL" id="JBHUEJ010000015">
    <property type="protein sequence ID" value="MFD1710248.1"/>
    <property type="molecule type" value="Genomic_DNA"/>
</dbReference>
<protein>
    <submittedName>
        <fullName evidence="1">Uncharacterized protein</fullName>
    </submittedName>
</protein>
<reference evidence="2" key="1">
    <citation type="journal article" date="2019" name="Int. J. Syst. Evol. Microbiol.">
        <title>The Global Catalogue of Microorganisms (GCM) 10K type strain sequencing project: providing services to taxonomists for standard genome sequencing and annotation.</title>
        <authorList>
            <consortium name="The Broad Institute Genomics Platform"/>
            <consortium name="The Broad Institute Genome Sequencing Center for Infectious Disease"/>
            <person name="Wu L."/>
            <person name="Ma J."/>
        </authorList>
    </citation>
    <scope>NUCLEOTIDE SEQUENCE [LARGE SCALE GENOMIC DNA]</scope>
    <source>
        <strain evidence="2">LMG 29247</strain>
    </source>
</reference>